<evidence type="ECO:0000259" key="2">
    <source>
        <dbReference type="SMART" id="SM00198"/>
    </source>
</evidence>
<dbReference type="CDD" id="cd05380">
    <property type="entry name" value="CAP_euk"/>
    <property type="match status" value="1"/>
</dbReference>
<evidence type="ECO:0000313" key="3">
    <source>
        <dbReference type="EMBL" id="KAK8378019.1"/>
    </source>
</evidence>
<dbReference type="Pfam" id="PF00188">
    <property type="entry name" value="CAP"/>
    <property type="match status" value="1"/>
</dbReference>
<dbReference type="InterPro" id="IPR002413">
    <property type="entry name" value="V5_allergen-like"/>
</dbReference>
<feature type="compositionally biased region" description="Basic residues" evidence="1">
    <location>
        <begin position="78"/>
        <end position="89"/>
    </location>
</feature>
<protein>
    <recommendedName>
        <fullName evidence="2">SCP domain-containing protein</fullName>
    </recommendedName>
</protein>
<comment type="caution">
    <text evidence="3">The sequence shown here is derived from an EMBL/GenBank/DDBJ whole genome shotgun (WGS) entry which is preliminary data.</text>
</comment>
<feature type="compositionally biased region" description="Low complexity" evidence="1">
    <location>
        <begin position="64"/>
        <end position="77"/>
    </location>
</feature>
<evidence type="ECO:0000313" key="4">
    <source>
        <dbReference type="Proteomes" id="UP001487740"/>
    </source>
</evidence>
<dbReference type="InterPro" id="IPR001283">
    <property type="entry name" value="CRISP-related"/>
</dbReference>
<dbReference type="Proteomes" id="UP001487740">
    <property type="component" value="Unassembled WGS sequence"/>
</dbReference>
<name>A0AAW0SRI0_SCYPA</name>
<dbReference type="InterPro" id="IPR035940">
    <property type="entry name" value="CAP_sf"/>
</dbReference>
<dbReference type="EMBL" id="JARAKH010000046">
    <property type="protein sequence ID" value="KAK8378019.1"/>
    <property type="molecule type" value="Genomic_DNA"/>
</dbReference>
<feature type="region of interest" description="Disordered" evidence="1">
    <location>
        <begin position="36"/>
        <end position="89"/>
    </location>
</feature>
<feature type="domain" description="SCP" evidence="2">
    <location>
        <begin position="118"/>
        <end position="282"/>
    </location>
</feature>
<evidence type="ECO:0000256" key="1">
    <source>
        <dbReference type="SAM" id="MobiDB-lite"/>
    </source>
</evidence>
<feature type="compositionally biased region" description="Low complexity" evidence="1">
    <location>
        <begin position="36"/>
        <end position="47"/>
    </location>
</feature>
<dbReference type="PRINTS" id="PR00838">
    <property type="entry name" value="V5ALLERGEN"/>
</dbReference>
<dbReference type="SUPFAM" id="SSF55797">
    <property type="entry name" value="PR-1-like"/>
    <property type="match status" value="1"/>
</dbReference>
<dbReference type="InterPro" id="IPR014044">
    <property type="entry name" value="CAP_dom"/>
</dbReference>
<dbReference type="PANTHER" id="PTHR10334">
    <property type="entry name" value="CYSTEINE-RICH SECRETORY PROTEIN-RELATED"/>
    <property type="match status" value="1"/>
</dbReference>
<keyword evidence="4" id="KW-1185">Reference proteome</keyword>
<dbReference type="SMART" id="SM00198">
    <property type="entry name" value="SCP"/>
    <property type="match status" value="1"/>
</dbReference>
<organism evidence="3 4">
    <name type="scientific">Scylla paramamosain</name>
    <name type="common">Mud crab</name>
    <dbReference type="NCBI Taxonomy" id="85552"/>
    <lineage>
        <taxon>Eukaryota</taxon>
        <taxon>Metazoa</taxon>
        <taxon>Ecdysozoa</taxon>
        <taxon>Arthropoda</taxon>
        <taxon>Crustacea</taxon>
        <taxon>Multicrustacea</taxon>
        <taxon>Malacostraca</taxon>
        <taxon>Eumalacostraca</taxon>
        <taxon>Eucarida</taxon>
        <taxon>Decapoda</taxon>
        <taxon>Pleocyemata</taxon>
        <taxon>Brachyura</taxon>
        <taxon>Eubrachyura</taxon>
        <taxon>Portunoidea</taxon>
        <taxon>Portunidae</taxon>
        <taxon>Portuninae</taxon>
        <taxon>Scylla</taxon>
    </lineage>
</organism>
<dbReference type="Gene3D" id="3.40.33.10">
    <property type="entry name" value="CAP"/>
    <property type="match status" value="1"/>
</dbReference>
<proteinExistence type="predicted"/>
<dbReference type="PRINTS" id="PR00837">
    <property type="entry name" value="V5TPXLIKE"/>
</dbReference>
<accession>A0AAW0SRI0</accession>
<dbReference type="AlphaFoldDB" id="A0AAW0SRI0"/>
<reference evidence="3 4" key="1">
    <citation type="submission" date="2023-03" db="EMBL/GenBank/DDBJ databases">
        <title>High-quality genome of Scylla paramamosain provides insights in environmental adaptation.</title>
        <authorList>
            <person name="Zhang L."/>
        </authorList>
    </citation>
    <scope>NUCLEOTIDE SEQUENCE [LARGE SCALE GENOMIC DNA]</scope>
    <source>
        <strain evidence="3">LZ_2023a</strain>
        <tissue evidence="3">Muscle</tissue>
    </source>
</reference>
<gene>
    <name evidence="3" type="ORF">O3P69_018743</name>
</gene>
<sequence length="306" mass="34411">MSRRSRRNALEKSVCLLKRSDGVPKAIIETSCVLPPSVSPSISSSVPPSVPPSAGQRTPREARYSTSNTRTTYSRSSYSRRYRSQRRVPRMSTPFTSYRRSRLEDKGCVIHSSGVNKTEIQIILDVHNRLRAKVASGNETRGAPGPQPPAADMEQLVWNPELAWVAQRWSDRCVFEHDSFADRKICSRDYEVGQNLYYKWEGRKISNWKLAVESWYNEVDFFNKDSTSSFMPNDSAVISHYTQVVWASTKEVGCGATYYVPFMNGISRLYVCNYGPRGNQVYGALYRQGAPGSLCSGAVTQDGLCV</sequence>